<keyword evidence="2" id="KW-1185">Reference proteome</keyword>
<name>A0A0E3GMP1_9CAUD</name>
<organism evidence="1 2">
    <name type="scientific">Bacillus phage Stahl</name>
    <dbReference type="NCBI Taxonomy" id="1610832"/>
    <lineage>
        <taxon>Viruses</taxon>
        <taxon>Duplodnaviria</taxon>
        <taxon>Heunggongvirae</taxon>
        <taxon>Uroviricota</taxon>
        <taxon>Caudoviricetes</taxon>
        <taxon>Slashvirus</taxon>
        <taxon>Slashvirus stahl</taxon>
    </lineage>
</organism>
<evidence type="ECO:0000313" key="2">
    <source>
        <dbReference type="Proteomes" id="UP000033015"/>
    </source>
</evidence>
<reference evidence="1 2" key="1">
    <citation type="journal article" date="2015" name="Genome Announc.">
        <title>Complete Genome Sequence of Bacillus megaterium Siphophage Stahl.</title>
        <authorList>
            <person name="Brizendine A.M."/>
            <person name="Rousseau S."/>
            <person name="Hernandez A.C."/>
            <person name="Kuty Everett G.F."/>
        </authorList>
    </citation>
    <scope>NUCLEOTIDE SEQUENCE [LARGE SCALE GENOMIC DNA]</scope>
</reference>
<dbReference type="EMBL" id="KP696447">
    <property type="protein sequence ID" value="AKA61499.1"/>
    <property type="molecule type" value="Genomic_DNA"/>
</dbReference>
<dbReference type="OrthoDB" id="24717at10239"/>
<reference evidence="2" key="2">
    <citation type="submission" date="2015-01" db="EMBL/GenBank/DDBJ databases">
        <title>Complete Genome of Bacillus megaterium Siphophage Stahl.</title>
        <authorList>
            <person name="Brizendine A.M."/>
            <person name="Rousseau S."/>
            <person name="Hernandez A.C."/>
            <person name="Everett G.F.K."/>
        </authorList>
    </citation>
    <scope>NUCLEOTIDE SEQUENCE [LARGE SCALE GENOMIC DNA]</scope>
</reference>
<gene>
    <name evidence="1" type="ORF">CPT_Stahl71</name>
</gene>
<protein>
    <submittedName>
        <fullName evidence="1">Uncharacterized protein</fullName>
    </submittedName>
</protein>
<dbReference type="Proteomes" id="UP000033015">
    <property type="component" value="Segment"/>
</dbReference>
<proteinExistence type="predicted"/>
<sequence length="107" mass="12018">MGVDYLTCANCEDNFPDCGPHVSCDCGNRWCDDSCAEGDGFREEPNGFTPKNGTYEQETSCNYCRGEDVDDADLLAAFLHMTKMTREQAVEWYNKVQAKKESENASH</sequence>
<dbReference type="RefSeq" id="YP_009203675.1">
    <property type="nucleotide sequence ID" value="NC_028856.1"/>
</dbReference>
<dbReference type="GeneID" id="26647874"/>
<evidence type="ECO:0000313" key="1">
    <source>
        <dbReference type="EMBL" id="AKA61499.1"/>
    </source>
</evidence>
<accession>A0A0E3GMP1</accession>
<dbReference type="KEGG" id="vg:26647874"/>